<organism evidence="7 8">
    <name type="scientific">Eremothecium cymbalariae (strain CBS 270.75 / DBVPG 7215 / KCTC 17166 / NRRL Y-17582)</name>
    <name type="common">Yeast</name>
    <dbReference type="NCBI Taxonomy" id="931890"/>
    <lineage>
        <taxon>Eukaryota</taxon>
        <taxon>Fungi</taxon>
        <taxon>Dikarya</taxon>
        <taxon>Ascomycota</taxon>
        <taxon>Saccharomycotina</taxon>
        <taxon>Saccharomycetes</taxon>
        <taxon>Saccharomycetales</taxon>
        <taxon>Saccharomycetaceae</taxon>
        <taxon>Eremothecium</taxon>
    </lineage>
</organism>
<feature type="region of interest" description="Disordered" evidence="5">
    <location>
        <begin position="157"/>
        <end position="191"/>
    </location>
</feature>
<dbReference type="EMBL" id="CP002498">
    <property type="protein sequence ID" value="AET38466.1"/>
    <property type="molecule type" value="Genomic_DNA"/>
</dbReference>
<keyword evidence="1" id="KW-0479">Metal-binding</keyword>
<dbReference type="PROSITE" id="PS50808">
    <property type="entry name" value="ZF_BED"/>
    <property type="match status" value="1"/>
</dbReference>
<keyword evidence="2 4" id="KW-0863">Zinc-finger</keyword>
<dbReference type="FunCoup" id="G8JQ03">
    <property type="interactions" value="154"/>
</dbReference>
<dbReference type="OrthoDB" id="4067948at2759"/>
<evidence type="ECO:0000259" key="6">
    <source>
        <dbReference type="PROSITE" id="PS50808"/>
    </source>
</evidence>
<dbReference type="KEGG" id="erc:Ecym_2767"/>
<keyword evidence="3" id="KW-0862">Zinc</keyword>
<dbReference type="AlphaFoldDB" id="G8JQ03"/>
<evidence type="ECO:0000256" key="2">
    <source>
        <dbReference type="ARBA" id="ARBA00022771"/>
    </source>
</evidence>
<feature type="domain" description="BED-type" evidence="6">
    <location>
        <begin position="47"/>
        <end position="103"/>
    </location>
</feature>
<feature type="compositionally biased region" description="Low complexity" evidence="5">
    <location>
        <begin position="157"/>
        <end position="174"/>
    </location>
</feature>
<evidence type="ECO:0000313" key="8">
    <source>
        <dbReference type="Proteomes" id="UP000006790"/>
    </source>
</evidence>
<feature type="region of interest" description="Disordered" evidence="5">
    <location>
        <begin position="116"/>
        <end position="138"/>
    </location>
</feature>
<protein>
    <recommendedName>
        <fullName evidence="6">BED-type domain-containing protein</fullName>
    </recommendedName>
</protein>
<evidence type="ECO:0000313" key="7">
    <source>
        <dbReference type="EMBL" id="AET38466.1"/>
    </source>
</evidence>
<dbReference type="RefSeq" id="XP_003645283.1">
    <property type="nucleotide sequence ID" value="XM_003645235.1"/>
</dbReference>
<evidence type="ECO:0000256" key="5">
    <source>
        <dbReference type="SAM" id="MobiDB-lite"/>
    </source>
</evidence>
<dbReference type="HOGENOM" id="CLU_008135_0_0_1"/>
<gene>
    <name evidence="7" type="ordered locus">Ecym_2767</name>
</gene>
<reference evidence="8" key="1">
    <citation type="journal article" date="2012" name="G3 (Bethesda)">
        <title>Pichia sorbitophila, an interspecies yeast hybrid reveals early steps of genome resolution following polyploidization.</title>
        <authorList>
            <person name="Leh Louis V."/>
            <person name="Despons L."/>
            <person name="Friedrich A."/>
            <person name="Martin T."/>
            <person name="Durrens P."/>
            <person name="Casaregola S."/>
            <person name="Neuveglise C."/>
            <person name="Fairhead C."/>
            <person name="Marck C."/>
            <person name="Cruz J.A."/>
            <person name="Straub M.L."/>
            <person name="Kugler V."/>
            <person name="Sacerdot C."/>
            <person name="Uzunov Z."/>
            <person name="Thierry A."/>
            <person name="Weiss S."/>
            <person name="Bleykasten C."/>
            <person name="De Montigny J."/>
            <person name="Jacques N."/>
            <person name="Jung P."/>
            <person name="Lemaire M."/>
            <person name="Mallet S."/>
            <person name="Morel G."/>
            <person name="Richard G.F."/>
            <person name="Sarkar A."/>
            <person name="Savel G."/>
            <person name="Schacherer J."/>
            <person name="Seret M.L."/>
            <person name="Talla E."/>
            <person name="Samson G."/>
            <person name="Jubin C."/>
            <person name="Poulain J."/>
            <person name="Vacherie B."/>
            <person name="Barbe V."/>
            <person name="Pelletier E."/>
            <person name="Sherman D.J."/>
            <person name="Westhof E."/>
            <person name="Weissenbach J."/>
            <person name="Baret P.V."/>
            <person name="Wincker P."/>
            <person name="Gaillardin C."/>
            <person name="Dujon B."/>
            <person name="Souciet J.L."/>
        </authorList>
    </citation>
    <scope>NUCLEOTIDE SEQUENCE [LARGE SCALE GENOMIC DNA]</scope>
    <source>
        <strain evidence="8">CBS 270.75 / DBVPG 7215 / KCTC 17166 / NRRL Y-17582</strain>
    </source>
</reference>
<keyword evidence="8" id="KW-1185">Reference proteome</keyword>
<feature type="compositionally biased region" description="Low complexity" evidence="5">
    <location>
        <begin position="123"/>
        <end position="138"/>
    </location>
</feature>
<accession>G8JQ03</accession>
<proteinExistence type="predicted"/>
<evidence type="ECO:0000256" key="1">
    <source>
        <dbReference type="ARBA" id="ARBA00022723"/>
    </source>
</evidence>
<dbReference type="GO" id="GO:0008270">
    <property type="term" value="F:zinc ion binding"/>
    <property type="evidence" value="ECO:0007669"/>
    <property type="project" value="UniProtKB-KW"/>
</dbReference>
<evidence type="ECO:0000256" key="3">
    <source>
        <dbReference type="ARBA" id="ARBA00022833"/>
    </source>
</evidence>
<name>G8JQ03_ERECY</name>
<dbReference type="OMA" id="MNLLAMF"/>
<sequence>MVQQSPTHSGEGTEWIGVHAQDPEQLELFEQMVDKHLPWIPIHRVRKNRSLCWTHYLCQDGTIKVLKCKHCGGLIAHIGKDRSSTSRFRSHLKHHHRIDPNSDYYMGPCLLPTAVRAPAQGGNNNSNSNRHNNNNNSNASLSAAAVTETAAASASASLSSPSSFSSDSSVSAPSRRPVHSGRPFKVENPGRERRTVLRTELLLGIMTASQDLRQRFFDNDVVKELLARLSDFDTLDLPAAISHTAQDIDDIICRTIVCNDRHMAQRFVVNGSMPMHAVKLQISERMHTLSQMTFFAVSYRHWVVPDISAWGLTFCDPLEFRQYCIVADVAAGGDGAAAGMEQLRARYPGLGRYLVSYMEPQPQPQGGPPAGRATGGGGSAGNVCAVTELHRCFSQIFGEDVARGAHVTEGGSCAGGGLGGSSAGASGNVAGSAAADTIMSLQHIRLTNPLLLQIQDFSNNSKNEWQTSISKFDLANYSTLTESITSLLKLRPLLDILDPQPFTPGNYLDMVHFTDVVQSFNRAFQFFTCAPQQTWQFTLLAVVALDENLSQTLEEVGSVAKFSNHLENCVSSISRFKRRLLANDWYVLASFLVPTTLFDDQLLEVLFDSDSLPTIVGRAVEMIYQLSKDYFDLVVASPYVDSAVGDSAATEAKQRASIITSPEELAVVIRDVIRDDIYAYLNIVNDVVPMAFQAHCSSLGITKSVDGSESAVYKRNDTPLSSLDTFLDIHVPIARRFHLEKWNALGQSIRFVLKVLNSQPGSTISSANSFLADYKPISGDDMLVEVLKVKSLDLQFNTTKIDFDHDNLSLVCKYASRPDVAIDHTT</sequence>
<dbReference type="InParanoid" id="G8JQ03"/>
<dbReference type="InterPro" id="IPR003656">
    <property type="entry name" value="Znf_BED"/>
</dbReference>
<dbReference type="SMART" id="SM00614">
    <property type="entry name" value="ZnF_BED"/>
    <property type="match status" value="1"/>
</dbReference>
<dbReference type="eggNOG" id="ENOG502RKC9">
    <property type="taxonomic scope" value="Eukaryota"/>
</dbReference>
<dbReference type="Proteomes" id="UP000006790">
    <property type="component" value="Chromosome 2"/>
</dbReference>
<evidence type="ECO:0000256" key="4">
    <source>
        <dbReference type="PROSITE-ProRule" id="PRU00027"/>
    </source>
</evidence>
<dbReference type="GO" id="GO:0003677">
    <property type="term" value="F:DNA binding"/>
    <property type="evidence" value="ECO:0007669"/>
    <property type="project" value="InterPro"/>
</dbReference>
<dbReference type="GeneID" id="11468513"/>